<dbReference type="Pfam" id="PF25095">
    <property type="entry name" value="C2H2-zf_KIN17"/>
    <property type="match status" value="1"/>
</dbReference>
<dbReference type="Proteomes" id="UP000644660">
    <property type="component" value="Unassembled WGS sequence"/>
</dbReference>
<gene>
    <name evidence="2" type="ORF">KABA2_09S00704</name>
</gene>
<dbReference type="InterPro" id="IPR056767">
    <property type="entry name" value="C2H2-Znf_KIN17"/>
</dbReference>
<feature type="domain" description="C2H2-type" evidence="1">
    <location>
        <begin position="26"/>
        <end position="48"/>
    </location>
</feature>
<proteinExistence type="predicted"/>
<sequence>MSDYSSAKFLSKQMKARGLQKLRFYCQVCMKQCRDDNGFKSHIKSPYHLKKIAQISTDDIDEYTAQFESDFLTHLRVNHGEKPITANKVYNEFIQDRDHIHMNATQFTSLNKFIQHLSKEGKIRIRNLDDFDKPENIEMGNLLISYVDTSGNNTLQKQQLQDIEKHEKADQEMKSYILQKQIEAGLKAAAAQNDIDPSEIEESKPLTFGDDIAIDLKPALKKNKIQKKNKKKPTKIMFG</sequence>
<accession>A0A8H2ZJS6</accession>
<dbReference type="Gene3D" id="1.10.10.2030">
    <property type="entry name" value="DNA/RNA-binding protein Kin17, conserved domain"/>
    <property type="match status" value="1"/>
</dbReference>
<dbReference type="OrthoDB" id="10266249at2759"/>
<dbReference type="GO" id="GO:0005634">
    <property type="term" value="C:nucleus"/>
    <property type="evidence" value="ECO:0007669"/>
    <property type="project" value="TreeGrafter"/>
</dbReference>
<dbReference type="GO" id="GO:0006974">
    <property type="term" value="P:DNA damage response"/>
    <property type="evidence" value="ECO:0007669"/>
    <property type="project" value="TreeGrafter"/>
</dbReference>
<dbReference type="GeneID" id="64859335"/>
<dbReference type="InterPro" id="IPR037321">
    <property type="entry name" value="KIN17-like"/>
</dbReference>
<evidence type="ECO:0000313" key="2">
    <source>
        <dbReference type="EMBL" id="CAB4256263.1"/>
    </source>
</evidence>
<keyword evidence="2" id="KW-0862">Zinc</keyword>
<reference evidence="2 3" key="1">
    <citation type="submission" date="2020-05" db="EMBL/GenBank/DDBJ databases">
        <authorList>
            <person name="Casaregola S."/>
            <person name="Devillers H."/>
            <person name="Grondin C."/>
        </authorList>
    </citation>
    <scope>NUCLEOTIDE SEQUENCE [LARGE SCALE GENOMIC DNA]</scope>
    <source>
        <strain evidence="2 3">CLIB 1767</strain>
    </source>
</reference>
<keyword evidence="3" id="KW-1185">Reference proteome</keyword>
<keyword evidence="2" id="KW-0479">Metal-binding</keyword>
<dbReference type="GO" id="GO:0003690">
    <property type="term" value="F:double-stranded DNA binding"/>
    <property type="evidence" value="ECO:0007669"/>
    <property type="project" value="TreeGrafter"/>
</dbReference>
<dbReference type="EMBL" id="CAEFZW010000009">
    <property type="protein sequence ID" value="CAB4256263.1"/>
    <property type="molecule type" value="Genomic_DNA"/>
</dbReference>
<protein>
    <submittedName>
        <fullName evidence="2">Similar to Saccharomyces cerevisiae YOR077W RTS2 Basic zinc-finger protein</fullName>
    </submittedName>
</protein>
<dbReference type="PROSITE" id="PS00028">
    <property type="entry name" value="ZINC_FINGER_C2H2_1"/>
    <property type="match status" value="1"/>
</dbReference>
<dbReference type="InterPro" id="IPR019447">
    <property type="entry name" value="DNA/RNA-bd_Kin17_WH-like_dom"/>
</dbReference>
<dbReference type="GO" id="GO:0008270">
    <property type="term" value="F:zinc ion binding"/>
    <property type="evidence" value="ECO:0007669"/>
    <property type="project" value="UniProtKB-KW"/>
</dbReference>
<dbReference type="SMART" id="SM01253">
    <property type="entry name" value="Kin17_mid"/>
    <property type="match status" value="1"/>
</dbReference>
<comment type="caution">
    <text evidence="2">The sequence shown here is derived from an EMBL/GenBank/DDBJ whole genome shotgun (WGS) entry which is preliminary data.</text>
</comment>
<dbReference type="SUPFAM" id="SSF57667">
    <property type="entry name" value="beta-beta-alpha zinc fingers"/>
    <property type="match status" value="1"/>
</dbReference>
<keyword evidence="2" id="KW-0863">Zinc-finger</keyword>
<organism evidence="2 3">
    <name type="scientific">Maudiozyma barnettii</name>
    <dbReference type="NCBI Taxonomy" id="61262"/>
    <lineage>
        <taxon>Eukaryota</taxon>
        <taxon>Fungi</taxon>
        <taxon>Dikarya</taxon>
        <taxon>Ascomycota</taxon>
        <taxon>Saccharomycotina</taxon>
        <taxon>Saccharomycetes</taxon>
        <taxon>Saccharomycetales</taxon>
        <taxon>Saccharomycetaceae</taxon>
        <taxon>Maudiozyma</taxon>
    </lineage>
</organism>
<dbReference type="InterPro" id="IPR013087">
    <property type="entry name" value="Znf_C2H2_type"/>
</dbReference>
<dbReference type="PANTHER" id="PTHR12805:SF0">
    <property type="entry name" value="DNA_RNA-BINDING PROTEIN KIN17"/>
    <property type="match status" value="1"/>
</dbReference>
<dbReference type="PANTHER" id="PTHR12805">
    <property type="entry name" value="KIN17 KIN, ANTIGENIC DETERMINANT OF RECA PROTEIN HOMOLOG"/>
    <property type="match status" value="1"/>
</dbReference>
<name>A0A8H2ZJS6_9SACH</name>
<dbReference type="RefSeq" id="XP_041408107.1">
    <property type="nucleotide sequence ID" value="XM_041552173.1"/>
</dbReference>
<dbReference type="InterPro" id="IPR038254">
    <property type="entry name" value="KIN17_WH-like_sf"/>
</dbReference>
<dbReference type="GO" id="GO:0006260">
    <property type="term" value="P:DNA replication"/>
    <property type="evidence" value="ECO:0007669"/>
    <property type="project" value="TreeGrafter"/>
</dbReference>
<dbReference type="Pfam" id="PF10357">
    <property type="entry name" value="WH_KIN17"/>
    <property type="match status" value="1"/>
</dbReference>
<evidence type="ECO:0000259" key="1">
    <source>
        <dbReference type="PROSITE" id="PS00028"/>
    </source>
</evidence>
<dbReference type="InterPro" id="IPR036236">
    <property type="entry name" value="Znf_C2H2_sf"/>
</dbReference>
<evidence type="ECO:0000313" key="3">
    <source>
        <dbReference type="Proteomes" id="UP000644660"/>
    </source>
</evidence>
<dbReference type="AlphaFoldDB" id="A0A8H2ZJS6"/>